<dbReference type="InterPro" id="IPR050141">
    <property type="entry name" value="GCL_type2/YbdK_subfam"/>
</dbReference>
<proteinExistence type="predicted"/>
<dbReference type="EMBL" id="BAABIG010000054">
    <property type="protein sequence ID" value="GAA4813001.1"/>
    <property type="molecule type" value="Genomic_DNA"/>
</dbReference>
<protein>
    <recommendedName>
        <fullName evidence="4">Glutamate--cysteine ligase</fullName>
    </recommendedName>
</protein>
<evidence type="ECO:0000256" key="1">
    <source>
        <dbReference type="ARBA" id="ARBA00048819"/>
    </source>
</evidence>
<keyword evidence="3" id="KW-1185">Reference proteome</keyword>
<dbReference type="Pfam" id="PF04107">
    <property type="entry name" value="GCS2"/>
    <property type="match status" value="1"/>
</dbReference>
<gene>
    <name evidence="2" type="ORF">GCM10023220_50510</name>
</gene>
<dbReference type="PANTHER" id="PTHR36510">
    <property type="entry name" value="GLUTAMATE--CYSTEINE LIGASE 2-RELATED"/>
    <property type="match status" value="1"/>
</dbReference>
<sequence>MGRAVAQLAFDDEDYVLFRVRLLQQLRTLADLTDRPGFGARPPTLGAELEMTLVGDHCRPVPLNAAVRDALRDDRLTLEVTRHNLEVNLTPVALAGRPFTALAEEATQMLARVTALARVNHGAQAVSIGTLPTLTPADLTDDALTPSPRYHALERARVRRSPASFPLRMRGQEFLRAQSVAVQGAVCSWQVHLTVPPDRFNRTFNAAQFATGPALAAAGNSPLPLGRHGWQESRIAWYEQGFGDRRPGRGRGAPRPRVGFGRDWLRGSRSAGFEEAVRRYDVLLPDITPGGDNRENTSGCPPLEELRLHLSTVWSWNRPVYDPVGHLRIEFRALAAGPTPLDMAANAAFLIGLTLSLTSEGHDVGATLPFAYARSNFYRAARDGLSSSLWWPSSTSGAPREHRAADLVRQLLPKARSGLVSAGVNAAEADGLLDLLRHRVTTGRTGAQWQERALEALDGLGTPTRLDRPDRRTSALCELTDRYAQLAERQAPVHTWPLPPHSSWSPR</sequence>
<dbReference type="Proteomes" id="UP001501265">
    <property type="component" value="Unassembled WGS sequence"/>
</dbReference>
<reference evidence="3" key="1">
    <citation type="journal article" date="2019" name="Int. J. Syst. Evol. Microbiol.">
        <title>The Global Catalogue of Microorganisms (GCM) 10K type strain sequencing project: providing services to taxonomists for standard genome sequencing and annotation.</title>
        <authorList>
            <consortium name="The Broad Institute Genomics Platform"/>
            <consortium name="The Broad Institute Genome Sequencing Center for Infectious Disease"/>
            <person name="Wu L."/>
            <person name="Ma J."/>
        </authorList>
    </citation>
    <scope>NUCLEOTIDE SEQUENCE [LARGE SCALE GENOMIC DNA]</scope>
    <source>
        <strain evidence="3">JCM 18081</strain>
    </source>
</reference>
<evidence type="ECO:0008006" key="4">
    <source>
        <dbReference type="Google" id="ProtNLM"/>
    </source>
</evidence>
<name>A0ABP9CMZ1_9ACTN</name>
<organism evidence="2 3">
    <name type="scientific">Streptomyces ziwulingensis</name>
    <dbReference type="NCBI Taxonomy" id="1045501"/>
    <lineage>
        <taxon>Bacteria</taxon>
        <taxon>Bacillati</taxon>
        <taxon>Actinomycetota</taxon>
        <taxon>Actinomycetes</taxon>
        <taxon>Kitasatosporales</taxon>
        <taxon>Streptomycetaceae</taxon>
        <taxon>Streptomyces</taxon>
    </lineage>
</organism>
<dbReference type="InterPro" id="IPR006336">
    <property type="entry name" value="GCS2"/>
</dbReference>
<evidence type="ECO:0000313" key="2">
    <source>
        <dbReference type="EMBL" id="GAA4813001.1"/>
    </source>
</evidence>
<comment type="catalytic activity">
    <reaction evidence="1">
        <text>L-cysteine + L-glutamate + ATP = gamma-L-glutamyl-L-cysteine + ADP + phosphate + H(+)</text>
        <dbReference type="Rhea" id="RHEA:13285"/>
        <dbReference type="ChEBI" id="CHEBI:15378"/>
        <dbReference type="ChEBI" id="CHEBI:29985"/>
        <dbReference type="ChEBI" id="CHEBI:30616"/>
        <dbReference type="ChEBI" id="CHEBI:35235"/>
        <dbReference type="ChEBI" id="CHEBI:43474"/>
        <dbReference type="ChEBI" id="CHEBI:58173"/>
        <dbReference type="ChEBI" id="CHEBI:456216"/>
        <dbReference type="EC" id="6.3.2.2"/>
    </reaction>
</comment>
<comment type="caution">
    <text evidence="2">The sequence shown here is derived from an EMBL/GenBank/DDBJ whole genome shotgun (WGS) entry which is preliminary data.</text>
</comment>
<dbReference type="SUPFAM" id="SSF55931">
    <property type="entry name" value="Glutamine synthetase/guanido kinase"/>
    <property type="match status" value="1"/>
</dbReference>
<evidence type="ECO:0000313" key="3">
    <source>
        <dbReference type="Proteomes" id="UP001501265"/>
    </source>
</evidence>
<dbReference type="Gene3D" id="3.30.590.20">
    <property type="match status" value="1"/>
</dbReference>
<accession>A0ABP9CMZ1</accession>
<dbReference type="PANTHER" id="PTHR36510:SF3">
    <property type="entry name" value="CONSERVED PROTEIN"/>
    <property type="match status" value="1"/>
</dbReference>
<dbReference type="InterPro" id="IPR014746">
    <property type="entry name" value="Gln_synth/guanido_kin_cat_dom"/>
</dbReference>